<dbReference type="InterPro" id="IPR002104">
    <property type="entry name" value="Integrase_catalytic"/>
</dbReference>
<comment type="subcellular location">
    <subcellularLocation>
        <location evidence="1">Cytoplasm</location>
    </subcellularLocation>
</comment>
<dbReference type="InterPro" id="IPR010998">
    <property type="entry name" value="Integrase_recombinase_N"/>
</dbReference>
<evidence type="ECO:0000259" key="5">
    <source>
        <dbReference type="PROSITE" id="PS51898"/>
    </source>
</evidence>
<gene>
    <name evidence="6" type="ORF">NFC81_07545</name>
</gene>
<name>A0AB38YJL0_9GAMM</name>
<sequence>MLNAALRVPPSPIFDQMEYMPDAFSGRREALPQYVQSPFPEDYWLSLRFLLSYDGSTATFNAYRREIERLLQWCWLVQEKSVCALKRDDIEKFIKFCMEPPRAWIGTKNCARFTGPDDLRKPHEDWRPFVASVSKVQARAGMHADTAEYAPSQSALKSLFAILSSYFNFLIQEEAIGSNPVALIRQKSKFLVTTTRREVRRLSNLQWDFVLETAGLMAAEDPAKHERTLFVMQCLYAMYLRISELVADERNVPLMTDFRRDSDSNWWFEVVGKGNKERSISVSEAMLDALKRYRRHLGLTPIPVSGERTPLVPTLGGKKPVTSTRHIRAIVQLCFDTAVERMRLEGLEDESHELQAATVHWLRHTGISEDVKFRPVDHVRDDAGHASSLTTDRYIDAERRARHASARHKPMKTES</sequence>
<evidence type="ECO:0000256" key="1">
    <source>
        <dbReference type="ARBA" id="ARBA00004496"/>
    </source>
</evidence>
<keyword evidence="4" id="KW-0233">DNA recombination</keyword>
<accession>A0AB38YJL0</accession>
<dbReference type="GO" id="GO:0003677">
    <property type="term" value="F:DNA binding"/>
    <property type="evidence" value="ECO:0007669"/>
    <property type="project" value="UniProtKB-KW"/>
</dbReference>
<evidence type="ECO:0000256" key="2">
    <source>
        <dbReference type="ARBA" id="ARBA00022908"/>
    </source>
</evidence>
<dbReference type="GO" id="GO:0015074">
    <property type="term" value="P:DNA integration"/>
    <property type="evidence" value="ECO:0007669"/>
    <property type="project" value="UniProtKB-KW"/>
</dbReference>
<dbReference type="InterPro" id="IPR011010">
    <property type="entry name" value="DNA_brk_join_enz"/>
</dbReference>
<protein>
    <submittedName>
        <fullName evidence="6">Site-specific integrase</fullName>
    </submittedName>
</protein>
<keyword evidence="2" id="KW-0229">DNA integration</keyword>
<dbReference type="GO" id="GO:0006310">
    <property type="term" value="P:DNA recombination"/>
    <property type="evidence" value="ECO:0007669"/>
    <property type="project" value="UniProtKB-KW"/>
</dbReference>
<dbReference type="CDD" id="cd00397">
    <property type="entry name" value="DNA_BRE_C"/>
    <property type="match status" value="1"/>
</dbReference>
<dbReference type="InterPro" id="IPR013762">
    <property type="entry name" value="Integrase-like_cat_sf"/>
</dbReference>
<dbReference type="Gene3D" id="1.10.443.10">
    <property type="entry name" value="Intergrase catalytic core"/>
    <property type="match status" value="1"/>
</dbReference>
<evidence type="ECO:0000313" key="6">
    <source>
        <dbReference type="EMBL" id="WLD59628.1"/>
    </source>
</evidence>
<dbReference type="GO" id="GO:0005737">
    <property type="term" value="C:cytoplasm"/>
    <property type="evidence" value="ECO:0007669"/>
    <property type="project" value="UniProtKB-SubCell"/>
</dbReference>
<dbReference type="PANTHER" id="PTHR30349">
    <property type="entry name" value="PHAGE INTEGRASE-RELATED"/>
    <property type="match status" value="1"/>
</dbReference>
<evidence type="ECO:0000256" key="4">
    <source>
        <dbReference type="ARBA" id="ARBA00023172"/>
    </source>
</evidence>
<dbReference type="PANTHER" id="PTHR30349:SF77">
    <property type="entry name" value="TYROSINE RECOMBINASE XERC"/>
    <property type="match status" value="1"/>
</dbReference>
<dbReference type="PROSITE" id="PS51898">
    <property type="entry name" value="TYR_RECOMBINASE"/>
    <property type="match status" value="1"/>
</dbReference>
<feature type="domain" description="Tyr recombinase" evidence="5">
    <location>
        <begin position="197"/>
        <end position="409"/>
    </location>
</feature>
<organism evidence="6">
    <name type="scientific">Salinispirillum sp. LH 10-3-1</name>
    <dbReference type="NCBI Taxonomy" id="2952525"/>
    <lineage>
        <taxon>Bacteria</taxon>
        <taxon>Pseudomonadati</taxon>
        <taxon>Pseudomonadota</taxon>
        <taxon>Gammaproteobacteria</taxon>
        <taxon>Oceanospirillales</taxon>
        <taxon>Saccharospirillaceae</taxon>
        <taxon>Salinispirillum</taxon>
    </lineage>
</organism>
<reference evidence="6" key="1">
    <citation type="submission" date="2022-07" db="EMBL/GenBank/DDBJ databases">
        <title>Complete genome sequence of Salinispirillum sp. LH10-3-1 capable of multiple carbohydrate inversion isolated from a soda lake.</title>
        <authorList>
            <person name="Liu J."/>
            <person name="Zhai Y."/>
            <person name="Zhang H."/>
            <person name="Yang H."/>
            <person name="Qu J."/>
            <person name="Li J."/>
        </authorList>
    </citation>
    <scope>NUCLEOTIDE SEQUENCE</scope>
    <source>
        <strain evidence="6">LH 10-3-1</strain>
    </source>
</reference>
<dbReference type="SUPFAM" id="SSF56349">
    <property type="entry name" value="DNA breaking-rejoining enzymes"/>
    <property type="match status" value="1"/>
</dbReference>
<dbReference type="Gene3D" id="1.10.150.130">
    <property type="match status" value="1"/>
</dbReference>
<evidence type="ECO:0000256" key="3">
    <source>
        <dbReference type="ARBA" id="ARBA00023125"/>
    </source>
</evidence>
<dbReference type="InterPro" id="IPR050090">
    <property type="entry name" value="Tyrosine_recombinase_XerCD"/>
</dbReference>
<dbReference type="AlphaFoldDB" id="A0AB38YJL0"/>
<proteinExistence type="predicted"/>
<keyword evidence="3" id="KW-0238">DNA-binding</keyword>
<dbReference type="RefSeq" id="WP_304996920.1">
    <property type="nucleotide sequence ID" value="NZ_CP101717.1"/>
</dbReference>
<dbReference type="EMBL" id="CP101717">
    <property type="protein sequence ID" value="WLD59628.1"/>
    <property type="molecule type" value="Genomic_DNA"/>
</dbReference>